<dbReference type="PANTHER" id="PTHR22893:SF91">
    <property type="entry name" value="NADPH DEHYDROGENASE 2-RELATED"/>
    <property type="match status" value="1"/>
</dbReference>
<sequence length="366" mass="39293">MSDVMQSDQFKSIDVPNRFALAPMTRTSAEPAGTPNSLMADHYEGYAKGGFGLVITEGTYTDNKASQGYANQPGIINDAQISGWKTIVDRVHAAGSKIVVQLMHAGAQFQANRHTDQPQGPSDVVPKGAPLGFYGDQEAWKTPSAMTDADIQTAIDGFAQSAANAKAAGFDGIEIHGANGYLLNQFLSTHFNKREDRYGGPLENRLRLVTEVVSAVRRAVGEDYPVGIRLSQGTVTDPDHQLPEGEAGFRKIVEAVRDAGADFVHTTDGDVNRQNFTAGSESLASVAATVDGIELIINGNIDETNYQDLANQFPGTLLAVGKKALANPDFVQRLKDGKEIADIDFAMLQPKATISNELAWRKQNAA</sequence>
<feature type="domain" description="NADH:flavin oxidoreductase/NADH oxidase N-terminal" evidence="1">
    <location>
        <begin position="9"/>
        <end position="338"/>
    </location>
</feature>
<evidence type="ECO:0000313" key="2">
    <source>
        <dbReference type="EMBL" id="PHQ26998.1"/>
    </source>
</evidence>
<dbReference type="Pfam" id="PF00724">
    <property type="entry name" value="Oxidored_FMN"/>
    <property type="match status" value="1"/>
</dbReference>
<dbReference type="Gene3D" id="3.20.20.70">
    <property type="entry name" value="Aldolase class I"/>
    <property type="match status" value="1"/>
</dbReference>
<accession>A0A2G1VJR6</accession>
<dbReference type="Proteomes" id="UP000229044">
    <property type="component" value="Unassembled WGS sequence"/>
</dbReference>
<organism evidence="2 3">
    <name type="scientific">Marinobacter guineae</name>
    <dbReference type="NCBI Taxonomy" id="432303"/>
    <lineage>
        <taxon>Bacteria</taxon>
        <taxon>Pseudomonadati</taxon>
        <taxon>Pseudomonadota</taxon>
        <taxon>Gammaproteobacteria</taxon>
        <taxon>Pseudomonadales</taxon>
        <taxon>Marinobacteraceae</taxon>
        <taxon>Marinobacter</taxon>
    </lineage>
</organism>
<gene>
    <name evidence="2" type="ORF">CLH62_05290</name>
</gene>
<dbReference type="InterPro" id="IPR001155">
    <property type="entry name" value="OxRdtase_FMN_N"/>
</dbReference>
<dbReference type="PANTHER" id="PTHR22893">
    <property type="entry name" value="NADH OXIDOREDUCTASE-RELATED"/>
    <property type="match status" value="1"/>
</dbReference>
<name>A0A2G1VJR6_9GAMM</name>
<dbReference type="AlphaFoldDB" id="A0A2G1VJR6"/>
<keyword evidence="3" id="KW-1185">Reference proteome</keyword>
<dbReference type="InterPro" id="IPR045247">
    <property type="entry name" value="Oye-like"/>
</dbReference>
<dbReference type="OrthoDB" id="8523426at2"/>
<dbReference type="GO" id="GO:0010181">
    <property type="term" value="F:FMN binding"/>
    <property type="evidence" value="ECO:0007669"/>
    <property type="project" value="InterPro"/>
</dbReference>
<dbReference type="SUPFAM" id="SSF51395">
    <property type="entry name" value="FMN-linked oxidoreductases"/>
    <property type="match status" value="1"/>
</dbReference>
<dbReference type="RefSeq" id="WP_099617071.1">
    <property type="nucleotide sequence ID" value="NZ_KZ319339.1"/>
</dbReference>
<dbReference type="CDD" id="cd02803">
    <property type="entry name" value="OYE_like_FMN_family"/>
    <property type="match status" value="1"/>
</dbReference>
<dbReference type="InterPro" id="IPR013785">
    <property type="entry name" value="Aldolase_TIM"/>
</dbReference>
<protein>
    <submittedName>
        <fullName evidence="2">NADH:flavin oxidoreductase</fullName>
    </submittedName>
</protein>
<dbReference type="GO" id="GO:0016491">
    <property type="term" value="F:oxidoreductase activity"/>
    <property type="evidence" value="ECO:0007669"/>
    <property type="project" value="InterPro"/>
</dbReference>
<proteinExistence type="predicted"/>
<evidence type="ECO:0000313" key="3">
    <source>
        <dbReference type="Proteomes" id="UP000229044"/>
    </source>
</evidence>
<comment type="caution">
    <text evidence="2">The sequence shown here is derived from an EMBL/GenBank/DDBJ whole genome shotgun (WGS) entry which is preliminary data.</text>
</comment>
<evidence type="ECO:0000259" key="1">
    <source>
        <dbReference type="Pfam" id="PF00724"/>
    </source>
</evidence>
<dbReference type="EMBL" id="NTFI01000001">
    <property type="protein sequence ID" value="PHQ26998.1"/>
    <property type="molecule type" value="Genomic_DNA"/>
</dbReference>
<reference evidence="2 3" key="1">
    <citation type="submission" date="2017-09" db="EMBL/GenBank/DDBJ databases">
        <title>The draft genome sequences of Marinobacter guineae M3B.</title>
        <authorList>
            <person name="Cao J."/>
        </authorList>
    </citation>
    <scope>NUCLEOTIDE SEQUENCE [LARGE SCALE GENOMIC DNA]</scope>
    <source>
        <strain evidence="2 3">M3B</strain>
    </source>
</reference>